<evidence type="ECO:0000256" key="4">
    <source>
        <dbReference type="ARBA" id="ARBA00022525"/>
    </source>
</evidence>
<dbReference type="Bgee" id="ENSELUG00000008169">
    <property type="expression patterns" value="Expressed in spleen and 3 other cell types or tissues"/>
</dbReference>
<dbReference type="GO" id="GO:0005125">
    <property type="term" value="F:cytokine activity"/>
    <property type="evidence" value="ECO:0007669"/>
    <property type="project" value="UniProtKB-KW"/>
</dbReference>
<name>A0A3P8XSD1_ESOLU</name>
<reference evidence="6" key="3">
    <citation type="submission" date="2025-08" db="UniProtKB">
        <authorList>
            <consortium name="Ensembl"/>
        </authorList>
    </citation>
    <scope>IDENTIFICATION</scope>
</reference>
<comment type="subcellular location">
    <subcellularLocation>
        <location evidence="1">Secreted</location>
    </subcellularLocation>
</comment>
<organism evidence="6 7">
    <name type="scientific">Esox lucius</name>
    <name type="common">Northern pike</name>
    <dbReference type="NCBI Taxonomy" id="8010"/>
    <lineage>
        <taxon>Eukaryota</taxon>
        <taxon>Metazoa</taxon>
        <taxon>Chordata</taxon>
        <taxon>Craniata</taxon>
        <taxon>Vertebrata</taxon>
        <taxon>Euteleostomi</taxon>
        <taxon>Actinopterygii</taxon>
        <taxon>Neopterygii</taxon>
        <taxon>Teleostei</taxon>
        <taxon>Protacanthopterygii</taxon>
        <taxon>Esociformes</taxon>
        <taxon>Esocidae</taxon>
        <taxon>Esox</taxon>
    </lineage>
</organism>
<evidence type="ECO:0000313" key="7">
    <source>
        <dbReference type="Proteomes" id="UP000265140"/>
    </source>
</evidence>
<dbReference type="Proteomes" id="UP000265140">
    <property type="component" value="Chromosome 7"/>
</dbReference>
<keyword evidence="4" id="KW-0964">Secreted</keyword>
<feature type="signal peptide" evidence="5">
    <location>
        <begin position="1"/>
        <end position="29"/>
    </location>
</feature>
<dbReference type="STRING" id="8010.ENSELUP00000007382"/>
<dbReference type="GO" id="GO:0007166">
    <property type="term" value="P:cell surface receptor signaling pathway"/>
    <property type="evidence" value="ECO:0007669"/>
    <property type="project" value="TreeGrafter"/>
</dbReference>
<reference evidence="6" key="4">
    <citation type="submission" date="2025-09" db="UniProtKB">
        <authorList>
            <consortium name="Ensembl"/>
        </authorList>
    </citation>
    <scope>IDENTIFICATION</scope>
</reference>
<reference evidence="7" key="1">
    <citation type="journal article" date="2014" name="PLoS ONE">
        <title>The genome and linkage map of the northern pike (Esox lucius): conserved synteny revealed between the salmonid sister group and the Neoteleostei.</title>
        <authorList>
            <person name="Rondeau E.B."/>
            <person name="Minkley D.R."/>
            <person name="Leong J.S."/>
            <person name="Messmer A.M."/>
            <person name="Jantzen J.R."/>
            <person name="von Schalburg K.R."/>
            <person name="Lemon C."/>
            <person name="Bird N.H."/>
            <person name="Koop B.F."/>
        </authorList>
    </citation>
    <scope>NUCLEOTIDE SEQUENCE</scope>
</reference>
<evidence type="ECO:0000256" key="1">
    <source>
        <dbReference type="ARBA" id="ARBA00004613"/>
    </source>
</evidence>
<dbReference type="PANTHER" id="PTHR21353:SF9">
    <property type="match status" value="1"/>
</dbReference>
<proteinExistence type="inferred from homology"/>
<dbReference type="InterPro" id="IPR010681">
    <property type="entry name" value="PRF/CT"/>
</dbReference>
<evidence type="ECO:0000313" key="6">
    <source>
        <dbReference type="Ensembl" id="ENSELUP00000007382.2"/>
    </source>
</evidence>
<dbReference type="SUPFAM" id="SSF47266">
    <property type="entry name" value="4-helical cytokines"/>
    <property type="match status" value="1"/>
</dbReference>
<evidence type="ECO:0000256" key="2">
    <source>
        <dbReference type="ARBA" id="ARBA00007432"/>
    </source>
</evidence>
<evidence type="ECO:0008006" key="8">
    <source>
        <dbReference type="Google" id="ProtNLM"/>
    </source>
</evidence>
<feature type="chain" id="PRO_5027833899" description="Ciliary neurotrophic factor" evidence="5">
    <location>
        <begin position="30"/>
        <end position="238"/>
    </location>
</feature>
<dbReference type="GeneTree" id="ENSGT01030000234981"/>
<reference evidence="6" key="2">
    <citation type="submission" date="2020-02" db="EMBL/GenBank/DDBJ databases">
        <title>Esox lucius (northern pike) genome, fEsoLuc1, primary haplotype.</title>
        <authorList>
            <person name="Myers G."/>
            <person name="Karagic N."/>
            <person name="Meyer A."/>
            <person name="Pippel M."/>
            <person name="Reichard M."/>
            <person name="Winkler S."/>
            <person name="Tracey A."/>
            <person name="Sims Y."/>
            <person name="Howe K."/>
            <person name="Rhie A."/>
            <person name="Formenti G."/>
            <person name="Durbin R."/>
            <person name="Fedrigo O."/>
            <person name="Jarvis E.D."/>
        </authorList>
    </citation>
    <scope>NUCLEOTIDE SEQUENCE [LARGE SCALE GENOMIC DNA]</scope>
</reference>
<dbReference type="PANTHER" id="PTHR21353">
    <property type="match status" value="1"/>
</dbReference>
<keyword evidence="3" id="KW-0202">Cytokine</keyword>
<evidence type="ECO:0000256" key="5">
    <source>
        <dbReference type="SAM" id="SignalP"/>
    </source>
</evidence>
<dbReference type="Ensembl" id="ENSELUT00000007344.3">
    <property type="protein sequence ID" value="ENSELUP00000007382.2"/>
    <property type="gene ID" value="ENSELUG00000008169.3"/>
</dbReference>
<sequence>SVIQLSIMAVWWLFSLFMFHLSCMSPSCAHPGGLSKAFSYSLKSTRCTHARVKQLLRRYKEEQLDDVQFEDRNLELKTLPSLSTDFNQWLQMKDWERLSTASHDLHTFWAHLDRKRREMEEEGDRASQGMSNRRKAKLSIPESIQCIQKDLRDLMTKVNFQLKSMNSSSVSPTSPNTMTWQVGLSTSSWAKSTSLWASRLEGYIILRDLESYLSKLTRDFTLLRTRHSLPPGTPHRGR</sequence>
<dbReference type="Gene3D" id="1.20.1250.10">
    <property type="match status" value="1"/>
</dbReference>
<keyword evidence="7" id="KW-1185">Reference proteome</keyword>
<keyword evidence="5" id="KW-0732">Signal</keyword>
<dbReference type="InterPro" id="IPR009079">
    <property type="entry name" value="4_helix_cytokine-like_core"/>
</dbReference>
<comment type="similarity">
    <text evidence="2">Belongs to the IL-6 superfamily.</text>
</comment>
<dbReference type="GO" id="GO:0005615">
    <property type="term" value="C:extracellular space"/>
    <property type="evidence" value="ECO:0007669"/>
    <property type="project" value="UniProtKB-KW"/>
</dbReference>
<dbReference type="AlphaFoldDB" id="A0A3P8XSD1"/>
<protein>
    <recommendedName>
        <fullName evidence="8">Ciliary neurotrophic factor</fullName>
    </recommendedName>
</protein>
<accession>A0A3P8XSD1</accession>
<evidence type="ECO:0000256" key="3">
    <source>
        <dbReference type="ARBA" id="ARBA00022514"/>
    </source>
</evidence>